<proteinExistence type="predicted"/>
<name>A0ACB6Z8V7_THEGA</name>
<protein>
    <submittedName>
        <fullName evidence="1">Uncharacterized protein</fullName>
    </submittedName>
</protein>
<accession>A0ACB6Z8V7</accession>
<dbReference type="EMBL" id="MU118066">
    <property type="protein sequence ID" value="KAF9646145.1"/>
    <property type="molecule type" value="Genomic_DNA"/>
</dbReference>
<gene>
    <name evidence="1" type="ORF">BDM02DRAFT_3119059</name>
</gene>
<keyword evidence="2" id="KW-1185">Reference proteome</keyword>
<comment type="caution">
    <text evidence="1">The sequence shown here is derived from an EMBL/GenBank/DDBJ whole genome shotgun (WGS) entry which is preliminary data.</text>
</comment>
<evidence type="ECO:0000313" key="1">
    <source>
        <dbReference type="EMBL" id="KAF9646145.1"/>
    </source>
</evidence>
<reference evidence="1" key="1">
    <citation type="submission" date="2019-10" db="EMBL/GenBank/DDBJ databases">
        <authorList>
            <consortium name="DOE Joint Genome Institute"/>
            <person name="Kuo A."/>
            <person name="Miyauchi S."/>
            <person name="Kiss E."/>
            <person name="Drula E."/>
            <person name="Kohler A."/>
            <person name="Sanchez-Garcia M."/>
            <person name="Andreopoulos B."/>
            <person name="Barry K.W."/>
            <person name="Bonito G."/>
            <person name="Buee M."/>
            <person name="Carver A."/>
            <person name="Chen C."/>
            <person name="Cichocki N."/>
            <person name="Clum A."/>
            <person name="Culley D."/>
            <person name="Crous P.W."/>
            <person name="Fauchery L."/>
            <person name="Girlanda M."/>
            <person name="Hayes R."/>
            <person name="Keri Z."/>
            <person name="Labutti K."/>
            <person name="Lipzen A."/>
            <person name="Lombard V."/>
            <person name="Magnuson J."/>
            <person name="Maillard F."/>
            <person name="Morin E."/>
            <person name="Murat C."/>
            <person name="Nolan M."/>
            <person name="Ohm R."/>
            <person name="Pangilinan J."/>
            <person name="Pereira M."/>
            <person name="Perotto S."/>
            <person name="Peter M."/>
            <person name="Riley R."/>
            <person name="Sitrit Y."/>
            <person name="Stielow B."/>
            <person name="Szollosi G."/>
            <person name="Zifcakova L."/>
            <person name="Stursova M."/>
            <person name="Spatafora J.W."/>
            <person name="Tedersoo L."/>
            <person name="Vaario L.-M."/>
            <person name="Yamada A."/>
            <person name="Yan M."/>
            <person name="Wang P."/>
            <person name="Xu J."/>
            <person name="Bruns T."/>
            <person name="Baldrian P."/>
            <person name="Vilgalys R."/>
            <person name="Henrissat B."/>
            <person name="Grigoriev I.V."/>
            <person name="Hibbett D."/>
            <person name="Nagy L.G."/>
            <person name="Martin F.M."/>
        </authorList>
    </citation>
    <scope>NUCLEOTIDE SEQUENCE</scope>
    <source>
        <strain evidence="1">P2</strain>
    </source>
</reference>
<evidence type="ECO:0000313" key="2">
    <source>
        <dbReference type="Proteomes" id="UP000886501"/>
    </source>
</evidence>
<sequence length="76" mass="8752">MMSSQQIHHHQQQQQQQQQQYPVLNPGEEPITPRRTPMACQFCRGRKIKCDGRSTCANCNRRNIPCVYVPVSAQGK</sequence>
<organism evidence="1 2">
    <name type="scientific">Thelephora ganbajun</name>
    <name type="common">Ganba fungus</name>
    <dbReference type="NCBI Taxonomy" id="370292"/>
    <lineage>
        <taxon>Eukaryota</taxon>
        <taxon>Fungi</taxon>
        <taxon>Dikarya</taxon>
        <taxon>Basidiomycota</taxon>
        <taxon>Agaricomycotina</taxon>
        <taxon>Agaricomycetes</taxon>
        <taxon>Thelephorales</taxon>
        <taxon>Thelephoraceae</taxon>
        <taxon>Thelephora</taxon>
    </lineage>
</organism>
<reference evidence="1" key="2">
    <citation type="journal article" date="2020" name="Nat. Commun.">
        <title>Large-scale genome sequencing of mycorrhizal fungi provides insights into the early evolution of symbiotic traits.</title>
        <authorList>
            <person name="Miyauchi S."/>
            <person name="Kiss E."/>
            <person name="Kuo A."/>
            <person name="Drula E."/>
            <person name="Kohler A."/>
            <person name="Sanchez-Garcia M."/>
            <person name="Morin E."/>
            <person name="Andreopoulos B."/>
            <person name="Barry K.W."/>
            <person name="Bonito G."/>
            <person name="Buee M."/>
            <person name="Carver A."/>
            <person name="Chen C."/>
            <person name="Cichocki N."/>
            <person name="Clum A."/>
            <person name="Culley D."/>
            <person name="Crous P.W."/>
            <person name="Fauchery L."/>
            <person name="Girlanda M."/>
            <person name="Hayes R.D."/>
            <person name="Keri Z."/>
            <person name="LaButti K."/>
            <person name="Lipzen A."/>
            <person name="Lombard V."/>
            <person name="Magnuson J."/>
            <person name="Maillard F."/>
            <person name="Murat C."/>
            <person name="Nolan M."/>
            <person name="Ohm R.A."/>
            <person name="Pangilinan J."/>
            <person name="Pereira M.F."/>
            <person name="Perotto S."/>
            <person name="Peter M."/>
            <person name="Pfister S."/>
            <person name="Riley R."/>
            <person name="Sitrit Y."/>
            <person name="Stielow J.B."/>
            <person name="Szollosi G."/>
            <person name="Zifcakova L."/>
            <person name="Stursova M."/>
            <person name="Spatafora J.W."/>
            <person name="Tedersoo L."/>
            <person name="Vaario L.M."/>
            <person name="Yamada A."/>
            <person name="Yan M."/>
            <person name="Wang P."/>
            <person name="Xu J."/>
            <person name="Bruns T."/>
            <person name="Baldrian P."/>
            <person name="Vilgalys R."/>
            <person name="Dunand C."/>
            <person name="Henrissat B."/>
            <person name="Grigoriev I.V."/>
            <person name="Hibbett D."/>
            <person name="Nagy L.G."/>
            <person name="Martin F.M."/>
        </authorList>
    </citation>
    <scope>NUCLEOTIDE SEQUENCE</scope>
    <source>
        <strain evidence="1">P2</strain>
    </source>
</reference>
<dbReference type="Proteomes" id="UP000886501">
    <property type="component" value="Unassembled WGS sequence"/>
</dbReference>